<dbReference type="InterPro" id="IPR013783">
    <property type="entry name" value="Ig-like_fold"/>
</dbReference>
<keyword evidence="1" id="KW-0378">Hydrolase</keyword>
<evidence type="ECO:0000313" key="5">
    <source>
        <dbReference type="Proteomes" id="UP000282985"/>
    </source>
</evidence>
<dbReference type="InterPro" id="IPR013780">
    <property type="entry name" value="Glyco_hydro_b"/>
</dbReference>
<dbReference type="GO" id="GO:0016798">
    <property type="term" value="F:hydrolase activity, acting on glycosyl bonds"/>
    <property type="evidence" value="ECO:0007669"/>
    <property type="project" value="UniProtKB-KW"/>
</dbReference>
<dbReference type="PANTHER" id="PTHR10357">
    <property type="entry name" value="ALPHA-AMYLASE FAMILY MEMBER"/>
    <property type="match status" value="1"/>
</dbReference>
<dbReference type="AlphaFoldDB" id="A0A434AZ00"/>
<name>A0A434AZ00_9BACT</name>
<dbReference type="SUPFAM" id="SSF51445">
    <property type="entry name" value="(Trans)glycosidases"/>
    <property type="match status" value="1"/>
</dbReference>
<dbReference type="InterPro" id="IPR014756">
    <property type="entry name" value="Ig_E-set"/>
</dbReference>
<dbReference type="Pfam" id="PF09087">
    <property type="entry name" value="Cyc-maltodext_N"/>
    <property type="match status" value="1"/>
</dbReference>
<dbReference type="InterPro" id="IPR019492">
    <property type="entry name" value="Cyclo-malto-dextrinase_C"/>
</dbReference>
<keyword evidence="2" id="KW-0326">Glycosidase</keyword>
<dbReference type="Gene3D" id="2.60.40.1180">
    <property type="entry name" value="Golgi alpha-mannosidase II"/>
    <property type="match status" value="1"/>
</dbReference>
<accession>A0A434AZ00</accession>
<dbReference type="SMART" id="SM00642">
    <property type="entry name" value="Aamy"/>
    <property type="match status" value="1"/>
</dbReference>
<dbReference type="PANTHER" id="PTHR10357:SF210">
    <property type="entry name" value="MALTODEXTRIN GLUCOSIDASE"/>
    <property type="match status" value="1"/>
</dbReference>
<dbReference type="Gene3D" id="2.60.40.10">
    <property type="entry name" value="Immunoglobulins"/>
    <property type="match status" value="1"/>
</dbReference>
<protein>
    <submittedName>
        <fullName evidence="4">Alpha-amlyase</fullName>
    </submittedName>
</protein>
<evidence type="ECO:0000313" key="4">
    <source>
        <dbReference type="EMBL" id="RUT79820.1"/>
    </source>
</evidence>
<dbReference type="InterPro" id="IPR017853">
    <property type="entry name" value="GH"/>
</dbReference>
<comment type="caution">
    <text evidence="4">The sequence shown here is derived from an EMBL/GenBank/DDBJ whole genome shotgun (WGS) entry which is preliminary data.</text>
</comment>
<feature type="domain" description="Glycosyl hydrolase family 13 catalytic" evidence="3">
    <location>
        <begin position="133"/>
        <end position="531"/>
    </location>
</feature>
<organism evidence="4 5">
    <name type="scientific">Ancylomarina longa</name>
    <dbReference type="NCBI Taxonomy" id="2487017"/>
    <lineage>
        <taxon>Bacteria</taxon>
        <taxon>Pseudomonadati</taxon>
        <taxon>Bacteroidota</taxon>
        <taxon>Bacteroidia</taxon>
        <taxon>Marinilabiliales</taxon>
        <taxon>Marinifilaceae</taxon>
        <taxon>Ancylomarina</taxon>
    </lineage>
</organism>
<dbReference type="Proteomes" id="UP000282985">
    <property type="component" value="Unassembled WGS sequence"/>
</dbReference>
<keyword evidence="5" id="KW-1185">Reference proteome</keyword>
<sequence>MKLKWRYLSLLVIFLMGGFGAIASKAPERVEPAFWWIGMKNPNLQLMIYGKDISDYQPVVDYPGVSIERVISVKSPNYLFMNLRIAADAKSGAFDIKFQKNGKTVLTYVYKLLQREKGSADRQGYNASDAIYLITPDRFVNGNPKNDTVEGLLEKANRMDKNGRHGGDIQGIINSLDYIKEMGFTTIWINPLLENNQPVFSYHGYSTTNYYKIDARFGTNEEYRELAEIASKKGIKLIMDMIENHCGSGHWWVKDLPTDDWFNFQGDYHPTIHHRETIQDPYASDFDKKLHSDGWFVKSMPDLNQKNDLMATYLIQNAIWWIEYAHLGGIRQDTYPYPDKDFMSNWSKAIMTEYPHFNMVGEEWSTNPSIVAFWQRGKQNPNGYKSYLPGLMDFPLQNALVESLNGDENIYGHGIVKLYSTLANDFVYADPMNLVVFPDNHDMSRFFTQINEDFDLYKMGITYIAVTRGIPQIYYGTEILMKNPGTTDHGIIRSDFPGGWKGDQVNAFTGAGLSNQQKEAQQLVKKLFNWRKGCEAVHTGKLKHFAPIYNNSIYTLFRYTDKQIVMLIMNKNAEAKTIALDKFRAEVIGDASEGRNVLSGAKVILKDSVKVAGRSALLIEIDK</sequence>
<evidence type="ECO:0000259" key="3">
    <source>
        <dbReference type="SMART" id="SM00642"/>
    </source>
</evidence>
<dbReference type="Gene3D" id="3.20.20.80">
    <property type="entry name" value="Glycosidases"/>
    <property type="match status" value="1"/>
</dbReference>
<dbReference type="GO" id="GO:0016829">
    <property type="term" value="F:lyase activity"/>
    <property type="evidence" value="ECO:0007669"/>
    <property type="project" value="UniProtKB-KW"/>
</dbReference>
<dbReference type="InterPro" id="IPR015171">
    <property type="entry name" value="Cyc-maltodext_N"/>
</dbReference>
<dbReference type="SUPFAM" id="SSF51011">
    <property type="entry name" value="Glycosyl hydrolase domain"/>
    <property type="match status" value="1"/>
</dbReference>
<dbReference type="RefSeq" id="WP_127341959.1">
    <property type="nucleotide sequence ID" value="NZ_RJJX01000001.1"/>
</dbReference>
<keyword evidence="4" id="KW-0456">Lyase</keyword>
<evidence type="ECO:0000256" key="1">
    <source>
        <dbReference type="ARBA" id="ARBA00022801"/>
    </source>
</evidence>
<evidence type="ECO:0000256" key="2">
    <source>
        <dbReference type="ARBA" id="ARBA00023295"/>
    </source>
</evidence>
<dbReference type="CDD" id="cd11340">
    <property type="entry name" value="AmyAc_bac_CMD_like_3"/>
    <property type="match status" value="1"/>
</dbReference>
<dbReference type="Pfam" id="PF10438">
    <property type="entry name" value="Cyc-maltodext_C"/>
    <property type="match status" value="1"/>
</dbReference>
<proteinExistence type="predicted"/>
<dbReference type="OrthoDB" id="9805159at2"/>
<dbReference type="Pfam" id="PF00128">
    <property type="entry name" value="Alpha-amylase"/>
    <property type="match status" value="1"/>
</dbReference>
<dbReference type="SUPFAM" id="SSF81296">
    <property type="entry name" value="E set domains"/>
    <property type="match status" value="1"/>
</dbReference>
<gene>
    <name evidence="4" type="ORF">DLK05_00235</name>
</gene>
<reference evidence="4 5" key="1">
    <citation type="submission" date="2018-11" db="EMBL/GenBank/DDBJ databases">
        <title>Parancylomarina longa gen. nov., sp. nov., isolated from sediments of southern Okinawa.</title>
        <authorList>
            <person name="Fu T."/>
        </authorList>
    </citation>
    <scope>NUCLEOTIDE SEQUENCE [LARGE SCALE GENOMIC DNA]</scope>
    <source>
        <strain evidence="4 5">T3-2 S1-C</strain>
    </source>
</reference>
<dbReference type="EMBL" id="RJJX01000001">
    <property type="protein sequence ID" value="RUT79820.1"/>
    <property type="molecule type" value="Genomic_DNA"/>
</dbReference>
<dbReference type="InterPro" id="IPR006047">
    <property type="entry name" value="GH13_cat_dom"/>
</dbReference>
<dbReference type="GO" id="GO:0005975">
    <property type="term" value="P:carbohydrate metabolic process"/>
    <property type="evidence" value="ECO:0007669"/>
    <property type="project" value="InterPro"/>
</dbReference>